<feature type="transmembrane region" description="Helical" evidence="1">
    <location>
        <begin position="170"/>
        <end position="190"/>
    </location>
</feature>
<accession>A0ABQ9Y308</accession>
<protein>
    <submittedName>
        <fullName evidence="2">Uncharacterized protein</fullName>
    </submittedName>
</protein>
<dbReference type="EMBL" id="JARBJD010000040">
    <property type="protein sequence ID" value="KAK2958126.1"/>
    <property type="molecule type" value="Genomic_DNA"/>
</dbReference>
<organism evidence="2 3">
    <name type="scientific">Blattamonas nauphoetae</name>
    <dbReference type="NCBI Taxonomy" id="2049346"/>
    <lineage>
        <taxon>Eukaryota</taxon>
        <taxon>Metamonada</taxon>
        <taxon>Preaxostyla</taxon>
        <taxon>Oxymonadida</taxon>
        <taxon>Blattamonas</taxon>
    </lineage>
</organism>
<keyword evidence="1" id="KW-1133">Transmembrane helix</keyword>
<keyword evidence="3" id="KW-1185">Reference proteome</keyword>
<reference evidence="2 3" key="1">
    <citation type="journal article" date="2022" name="bioRxiv">
        <title>Genomics of Preaxostyla Flagellates Illuminates Evolutionary Transitions and the Path Towards Mitochondrial Loss.</title>
        <authorList>
            <person name="Novak L.V.F."/>
            <person name="Treitli S.C."/>
            <person name="Pyrih J."/>
            <person name="Halakuc P."/>
            <person name="Pipaliya S.V."/>
            <person name="Vacek V."/>
            <person name="Brzon O."/>
            <person name="Soukal P."/>
            <person name="Eme L."/>
            <person name="Dacks J.B."/>
            <person name="Karnkowska A."/>
            <person name="Elias M."/>
            <person name="Hampl V."/>
        </authorList>
    </citation>
    <scope>NUCLEOTIDE SEQUENCE [LARGE SCALE GENOMIC DNA]</scope>
    <source>
        <strain evidence="2">NAU3</strain>
        <tissue evidence="2">Gut</tissue>
    </source>
</reference>
<keyword evidence="1" id="KW-0812">Transmembrane</keyword>
<evidence type="ECO:0000313" key="3">
    <source>
        <dbReference type="Proteomes" id="UP001281761"/>
    </source>
</evidence>
<evidence type="ECO:0000313" key="2">
    <source>
        <dbReference type="EMBL" id="KAK2958126.1"/>
    </source>
</evidence>
<evidence type="ECO:0000256" key="1">
    <source>
        <dbReference type="SAM" id="Phobius"/>
    </source>
</evidence>
<comment type="caution">
    <text evidence="2">The sequence shown here is derived from an EMBL/GenBank/DDBJ whole genome shotgun (WGS) entry which is preliminary data.</text>
</comment>
<gene>
    <name evidence="2" type="ORF">BLNAU_6830</name>
</gene>
<keyword evidence="1" id="KW-0472">Membrane</keyword>
<sequence length="263" mass="29854">MTEIDKEPDTFSNTERSDLSSFELPVSMDSSPFLNWDDAEEPRSELEHAVVFRSLVATLKMHHALDESFETKAVAFLEYVDPQDSESADDFLHSLGRTSGNSSPDFVQSIGVIISSTSQAIIGTTMKMLITLFGSLSVTSLLALIQADLITQIIDTLNPLSFSFVEAEDIHVYLLKILDYSLILATPYYLTRLGIEDDRKQQAVHETILKRVFVPSEKYMWHLCVNNFSIVDGDLSFQFRNLLTRILEIWKGCNKQFKYKAYT</sequence>
<name>A0ABQ9Y308_9EUKA</name>
<dbReference type="Proteomes" id="UP001281761">
    <property type="component" value="Unassembled WGS sequence"/>
</dbReference>
<proteinExistence type="predicted"/>
<feature type="transmembrane region" description="Helical" evidence="1">
    <location>
        <begin position="129"/>
        <end position="150"/>
    </location>
</feature>